<keyword evidence="1" id="KW-0812">Transmembrane</keyword>
<dbReference type="InterPro" id="IPR032834">
    <property type="entry name" value="NatK-like_C"/>
</dbReference>
<feature type="transmembrane region" description="Helical" evidence="1">
    <location>
        <begin position="26"/>
        <end position="43"/>
    </location>
</feature>
<dbReference type="Proteomes" id="UP001652395">
    <property type="component" value="Unassembled WGS sequence"/>
</dbReference>
<dbReference type="Gene3D" id="3.30.565.10">
    <property type="entry name" value="Histidine kinase-like ATPase, C-terminal domain"/>
    <property type="match status" value="1"/>
</dbReference>
<feature type="transmembrane region" description="Helical" evidence="1">
    <location>
        <begin position="50"/>
        <end position="70"/>
    </location>
</feature>
<gene>
    <name evidence="3" type="ORF">OCV69_07585</name>
</gene>
<keyword evidence="1" id="KW-0472">Membrane</keyword>
<dbReference type="SUPFAM" id="SSF55874">
    <property type="entry name" value="ATPase domain of HSP90 chaperone/DNA topoisomerase II/histidine kinase"/>
    <property type="match status" value="1"/>
</dbReference>
<name>A0ABT2V1M2_9FIRM</name>
<feature type="transmembrane region" description="Helical" evidence="1">
    <location>
        <begin position="233"/>
        <end position="254"/>
    </location>
</feature>
<feature type="transmembrane region" description="Helical" evidence="1">
    <location>
        <begin position="123"/>
        <end position="141"/>
    </location>
</feature>
<feature type="domain" description="Sensor histidine kinase NatK-like C-terminal" evidence="2">
    <location>
        <begin position="410"/>
        <end position="511"/>
    </location>
</feature>
<accession>A0ABT2V1M2</accession>
<feature type="transmembrane region" description="Helical" evidence="1">
    <location>
        <begin position="260"/>
        <end position="281"/>
    </location>
</feature>
<dbReference type="PANTHER" id="PTHR40448">
    <property type="entry name" value="TWO-COMPONENT SENSOR HISTIDINE KINASE"/>
    <property type="match status" value="1"/>
</dbReference>
<dbReference type="Pfam" id="PF14501">
    <property type="entry name" value="HATPase_c_5"/>
    <property type="match status" value="1"/>
</dbReference>
<feature type="transmembrane region" description="Helical" evidence="1">
    <location>
        <begin position="153"/>
        <end position="176"/>
    </location>
</feature>
<organism evidence="3 4">
    <name type="scientific">Alitiscatomonas aceti</name>
    <dbReference type="NCBI Taxonomy" id="2981724"/>
    <lineage>
        <taxon>Bacteria</taxon>
        <taxon>Bacillati</taxon>
        <taxon>Bacillota</taxon>
        <taxon>Clostridia</taxon>
        <taxon>Lachnospirales</taxon>
        <taxon>Lachnospiraceae</taxon>
        <taxon>Alitiscatomonas</taxon>
    </lineage>
</organism>
<evidence type="ECO:0000256" key="1">
    <source>
        <dbReference type="SAM" id="Phobius"/>
    </source>
</evidence>
<proteinExistence type="predicted"/>
<protein>
    <submittedName>
        <fullName evidence="3">GHKL domain-containing protein</fullName>
    </submittedName>
</protein>
<evidence type="ECO:0000313" key="3">
    <source>
        <dbReference type="EMBL" id="MCU6799794.1"/>
    </source>
</evidence>
<dbReference type="RefSeq" id="WP_158358478.1">
    <property type="nucleotide sequence ID" value="NZ_JAOQJF010000011.1"/>
</dbReference>
<dbReference type="InterPro" id="IPR036890">
    <property type="entry name" value="HATPase_C_sf"/>
</dbReference>
<feature type="transmembrane region" description="Helical" evidence="1">
    <location>
        <begin position="188"/>
        <end position="209"/>
    </location>
</feature>
<dbReference type="EMBL" id="JAOQJF010000011">
    <property type="protein sequence ID" value="MCU6799794.1"/>
    <property type="molecule type" value="Genomic_DNA"/>
</dbReference>
<dbReference type="PANTHER" id="PTHR40448:SF1">
    <property type="entry name" value="TWO-COMPONENT SENSOR HISTIDINE KINASE"/>
    <property type="match status" value="1"/>
</dbReference>
<keyword evidence="1" id="KW-1133">Transmembrane helix</keyword>
<comment type="caution">
    <text evidence="3">The sequence shown here is derived from an EMBL/GenBank/DDBJ whole genome shotgun (WGS) entry which is preliminary data.</text>
</comment>
<evidence type="ECO:0000313" key="4">
    <source>
        <dbReference type="Proteomes" id="UP001652395"/>
    </source>
</evidence>
<evidence type="ECO:0000259" key="2">
    <source>
        <dbReference type="Pfam" id="PF14501"/>
    </source>
</evidence>
<sequence length="518" mass="59102">MVVDIFSSKGSHMPFSRMLPDVLEELGIFALHFVFLCGILFLVKRFRSRLLALSAAFLMPFFQLFFVWKVSIHSEVFLSVALAFLLTVQIRLLDLIPFHTEDLLFLFAAFLFPARLFNSTSVLLGHLWLFWLIFCTYHTAVRLSLHSLRGNQFFCYLSFVVLSVSAYGFFLAIHFAVPLFQKAFGNHALALVAVTGLYLLLGAGAVWLLRHRLGDAMERLNQLGKKYPAIESYYFLCSALILSFCTAMFLPFSIMSSQNMLVFLLFPALCLVFLAIQLLFFRLLFRVAFYKDYASFSQLEKEGLASYYQNLRGTLSAMQDIRHDIKNIFFTMGNFVNESENQEMKDFFWKRIYPYAQDTIRQSELLSSICQLPSEPLRAFFFLKVSQALQQKASISMMVQVLPEEWQAGMDPIDLTRILGILMDNAIEEALLVPGGMIEIRITGKPYGCSYTIRNSVTRQTMQRGVHTGESTKGNGRGRGLAIVQELLEAYRNAALNSCLLEDTFIQSLTLSWDHPLS</sequence>
<reference evidence="3 4" key="1">
    <citation type="journal article" date="2021" name="ISME Commun">
        <title>Automated analysis of genomic sequences facilitates high-throughput and comprehensive description of bacteria.</title>
        <authorList>
            <person name="Hitch T.C.A."/>
        </authorList>
    </citation>
    <scope>NUCLEOTIDE SEQUENCE [LARGE SCALE GENOMIC DNA]</scope>
    <source>
        <strain evidence="4">f_CCE</strain>
    </source>
</reference>
<keyword evidence="4" id="KW-1185">Reference proteome</keyword>